<reference evidence="4 5" key="1">
    <citation type="submission" date="2019-11" db="EMBL/GenBank/DDBJ databases">
        <authorList>
            <person name="Criscuolo A."/>
        </authorList>
    </citation>
    <scope>NUCLEOTIDE SEQUENCE [LARGE SCALE GENOMIC DNA]</scope>
    <source>
        <strain evidence="4">CIP111667</strain>
    </source>
</reference>
<accession>A0A7M4DT69</accession>
<evidence type="ECO:0000313" key="4">
    <source>
        <dbReference type="EMBL" id="VZO40663.1"/>
    </source>
</evidence>
<evidence type="ECO:0000256" key="1">
    <source>
        <dbReference type="SAM" id="MobiDB-lite"/>
    </source>
</evidence>
<dbReference type="CDD" id="cd02947">
    <property type="entry name" value="TRX_family"/>
    <property type="match status" value="1"/>
</dbReference>
<dbReference type="AlphaFoldDB" id="A0A7M4DT69"/>
<evidence type="ECO:0000313" key="5">
    <source>
        <dbReference type="Proteomes" id="UP000419743"/>
    </source>
</evidence>
<dbReference type="InterPro" id="IPR013766">
    <property type="entry name" value="Thioredoxin_domain"/>
</dbReference>
<organism evidence="4 5">
    <name type="scientific">Occultella aeris</name>
    <dbReference type="NCBI Taxonomy" id="2761496"/>
    <lineage>
        <taxon>Bacteria</taxon>
        <taxon>Bacillati</taxon>
        <taxon>Actinomycetota</taxon>
        <taxon>Actinomycetes</taxon>
        <taxon>Micrococcales</taxon>
        <taxon>Ruaniaceae</taxon>
        <taxon>Occultella</taxon>
    </lineage>
</organism>
<gene>
    <name evidence="4" type="ORF">HALOF300_05371</name>
</gene>
<keyword evidence="2" id="KW-0812">Transmembrane</keyword>
<dbReference type="Proteomes" id="UP000419743">
    <property type="component" value="Unassembled WGS sequence"/>
</dbReference>
<dbReference type="Pfam" id="PF00085">
    <property type="entry name" value="Thioredoxin"/>
    <property type="match status" value="1"/>
</dbReference>
<keyword evidence="2" id="KW-1133">Transmembrane helix</keyword>
<dbReference type="EMBL" id="CACRYJ010000071">
    <property type="protein sequence ID" value="VZO40663.1"/>
    <property type="molecule type" value="Genomic_DNA"/>
</dbReference>
<dbReference type="InterPro" id="IPR036249">
    <property type="entry name" value="Thioredoxin-like_sf"/>
</dbReference>
<dbReference type="Gene3D" id="3.40.30.10">
    <property type="entry name" value="Glutaredoxin"/>
    <property type="match status" value="1"/>
</dbReference>
<proteinExistence type="predicted"/>
<feature type="domain" description="Thioredoxin" evidence="3">
    <location>
        <begin position="86"/>
        <end position="161"/>
    </location>
</feature>
<feature type="region of interest" description="Disordered" evidence="1">
    <location>
        <begin position="173"/>
        <end position="209"/>
    </location>
</feature>
<name>A0A7M4DT69_9MICO</name>
<sequence>MQTDRSRLDGVSQDLLLRAGAIVVLLAVASVGWWLATRRRGELRPIPAVRSATRGSNERRGRGTNGGEQTLARVREVVALPPGTGATVVQVSSEYCSPCRRSAGLWSELAASEPALAFVEVDGGDHIDLTRRFAVLSTPTSLLFDSSGVFVGRIGGAPTRAQAARALQGLLGENSGEGASVNARPSAGTTRPSAGTTSPIATDQIGAPR</sequence>
<feature type="compositionally biased region" description="Polar residues" evidence="1">
    <location>
        <begin position="187"/>
        <end position="201"/>
    </location>
</feature>
<dbReference type="SUPFAM" id="SSF52833">
    <property type="entry name" value="Thioredoxin-like"/>
    <property type="match status" value="1"/>
</dbReference>
<comment type="caution">
    <text evidence="4">The sequence shown here is derived from an EMBL/GenBank/DDBJ whole genome shotgun (WGS) entry which is preliminary data.</text>
</comment>
<evidence type="ECO:0000256" key="2">
    <source>
        <dbReference type="SAM" id="Phobius"/>
    </source>
</evidence>
<feature type="transmembrane region" description="Helical" evidence="2">
    <location>
        <begin position="15"/>
        <end position="36"/>
    </location>
</feature>
<keyword evidence="5" id="KW-1185">Reference proteome</keyword>
<protein>
    <submittedName>
        <fullName evidence="4">Thioredoxin 2</fullName>
    </submittedName>
</protein>
<evidence type="ECO:0000259" key="3">
    <source>
        <dbReference type="Pfam" id="PF00085"/>
    </source>
</evidence>
<keyword evidence="2" id="KW-0472">Membrane</keyword>